<dbReference type="Proteomes" id="UP001055072">
    <property type="component" value="Unassembled WGS sequence"/>
</dbReference>
<proteinExistence type="predicted"/>
<evidence type="ECO:0000313" key="2">
    <source>
        <dbReference type="Proteomes" id="UP001055072"/>
    </source>
</evidence>
<keyword evidence="2" id="KW-1185">Reference proteome</keyword>
<sequence length="490" mass="55348">MNTLSGIGVLLFCAVVIRLSQVRRRKLHRLPLPPGPPAEPIIGHMRLFPDVETTAETFHEWSQKYGDVFSLRVPGKTIIVLGSEQAAVDLLEKRSAIYSSRARLGYYEAIGWGDAIIFAPYGPFHTLQRKFYHDGFGKNVVSQYWEIQQREANVLLKGLLEEPESYDRYARRFAGATVTEIGYGHRIESFDDDFFYMGEKLGQTAGKGATPSLLDIHPIFARLPSWAPGAWFVNFIKDTKPFMDAIILGNYQKVEEELKAGTAKPSFTSQHLESMEGEAHDPQQYRALRMAAGMIFAAGFETTWHTLTIFIAAILLHPEVQKKAQEELDRVIGRGRLPELSDRDSLPYMQCVMHETMRWHPITPIGLPHQVMADDTYRGMHIPKDAIIIANARGLTWDENKFHDARSFKPERFLPKPEGAGEIFPTNAVYGWGRRICAGRFLADNSVWIAMARIIAVFDITPPKDAEGRLTKPNIKFTTQMTRSVGPSTL</sequence>
<evidence type="ECO:0000313" key="1">
    <source>
        <dbReference type="EMBL" id="KAI0093006.1"/>
    </source>
</evidence>
<gene>
    <name evidence="1" type="ORF">BDY19DRAFT_989690</name>
</gene>
<protein>
    <submittedName>
        <fullName evidence="1">Cytochrome P450</fullName>
    </submittedName>
</protein>
<name>A0ACB8UFG2_9APHY</name>
<dbReference type="EMBL" id="MU274902">
    <property type="protein sequence ID" value="KAI0093006.1"/>
    <property type="molecule type" value="Genomic_DNA"/>
</dbReference>
<organism evidence="1 2">
    <name type="scientific">Irpex rosettiformis</name>
    <dbReference type="NCBI Taxonomy" id="378272"/>
    <lineage>
        <taxon>Eukaryota</taxon>
        <taxon>Fungi</taxon>
        <taxon>Dikarya</taxon>
        <taxon>Basidiomycota</taxon>
        <taxon>Agaricomycotina</taxon>
        <taxon>Agaricomycetes</taxon>
        <taxon>Polyporales</taxon>
        <taxon>Irpicaceae</taxon>
        <taxon>Irpex</taxon>
    </lineage>
</organism>
<comment type="caution">
    <text evidence="1">The sequence shown here is derived from an EMBL/GenBank/DDBJ whole genome shotgun (WGS) entry which is preliminary data.</text>
</comment>
<reference evidence="1" key="1">
    <citation type="journal article" date="2021" name="Environ. Microbiol.">
        <title>Gene family expansions and transcriptome signatures uncover fungal adaptations to wood decay.</title>
        <authorList>
            <person name="Hage H."/>
            <person name="Miyauchi S."/>
            <person name="Viragh M."/>
            <person name="Drula E."/>
            <person name="Min B."/>
            <person name="Chaduli D."/>
            <person name="Navarro D."/>
            <person name="Favel A."/>
            <person name="Norest M."/>
            <person name="Lesage-Meessen L."/>
            <person name="Balint B."/>
            <person name="Merenyi Z."/>
            <person name="de Eugenio L."/>
            <person name="Morin E."/>
            <person name="Martinez A.T."/>
            <person name="Baldrian P."/>
            <person name="Stursova M."/>
            <person name="Martinez M.J."/>
            <person name="Novotny C."/>
            <person name="Magnuson J.K."/>
            <person name="Spatafora J.W."/>
            <person name="Maurice S."/>
            <person name="Pangilinan J."/>
            <person name="Andreopoulos W."/>
            <person name="LaButti K."/>
            <person name="Hundley H."/>
            <person name="Na H."/>
            <person name="Kuo A."/>
            <person name="Barry K."/>
            <person name="Lipzen A."/>
            <person name="Henrissat B."/>
            <person name="Riley R."/>
            <person name="Ahrendt S."/>
            <person name="Nagy L.G."/>
            <person name="Grigoriev I.V."/>
            <person name="Martin F."/>
            <person name="Rosso M.N."/>
        </authorList>
    </citation>
    <scope>NUCLEOTIDE SEQUENCE</scope>
    <source>
        <strain evidence="1">CBS 384.51</strain>
    </source>
</reference>
<accession>A0ACB8UFG2</accession>